<evidence type="ECO:0000313" key="2">
    <source>
        <dbReference type="EMBL" id="CAB4734013.1"/>
    </source>
</evidence>
<evidence type="ECO:0000259" key="1">
    <source>
        <dbReference type="Pfam" id="PF20091"/>
    </source>
</evidence>
<dbReference type="AlphaFoldDB" id="A0A6J6SH20"/>
<dbReference type="EMBL" id="CAEZYQ010000004">
    <property type="protein sequence ID" value="CAB4734013.1"/>
    <property type="molecule type" value="Genomic_DNA"/>
</dbReference>
<name>A0A6J6SH20_9ZZZZ</name>
<organism evidence="2">
    <name type="scientific">freshwater metagenome</name>
    <dbReference type="NCBI Taxonomy" id="449393"/>
    <lineage>
        <taxon>unclassified sequences</taxon>
        <taxon>metagenomes</taxon>
        <taxon>ecological metagenomes</taxon>
    </lineage>
</organism>
<reference evidence="2" key="1">
    <citation type="submission" date="2020-05" db="EMBL/GenBank/DDBJ databases">
        <authorList>
            <person name="Chiriac C."/>
            <person name="Salcher M."/>
            <person name="Ghai R."/>
            <person name="Kavagutti S V."/>
        </authorList>
    </citation>
    <scope>NUCLEOTIDE SEQUENCE</scope>
</reference>
<sequence length="487" mass="52728">MLRRLLVVLLPLVLLAGAAAAPTVAGPGAGGAAERVGRAAGVPLPTLSLPPAGIQGRPMWDSWHQLEPFGYTEQELFVSGTARAADGSTAPYTTRVVITRPQRQRDFNGAVMLEWVNVTAQFENAVDSLEGREELLRSGWAFVHVSAQAAGLCCTPLTPQVWDPVRYAAIDHPGDAYADDMFLQVARALRARRVGDVRPMGGLRVERVVAAGQSQSAGRLAGIVRAFPDGAGVIDGFLVHGGLAGLEYEPRLRVPVLQLNSDWAESTGTADDDPLYRLWEVAGSAHAGLFIGYQQVFGSGQRVVGLPQVDEQGYRDAIEAAGDYGQSALNPLYAGCIVAGASFPMRYAVNTALRELEEWIRTGERPRPAPRFEYAADGVTPARDADGNVLGGMRLPPVEVPVATYRSTDCELGGITVPFDPLTLQQRYPTYADYEQRLARATDRAVRRGWLLPADARDQMRRACAVRDRYPTATEECTDYRPPRFGG</sequence>
<gene>
    <name evidence="2" type="ORF">UFOPK2761_00723</name>
</gene>
<dbReference type="Pfam" id="PF20091">
    <property type="entry name" value="Abhydrolase_10"/>
    <property type="match status" value="1"/>
</dbReference>
<dbReference type="InterPro" id="IPR045394">
    <property type="entry name" value="Abhydrolase_dom"/>
</dbReference>
<feature type="domain" description="Alpha/beta hydrolase" evidence="1">
    <location>
        <begin position="51"/>
        <end position="460"/>
    </location>
</feature>
<proteinExistence type="predicted"/>
<protein>
    <submittedName>
        <fullName evidence="2">Unannotated protein</fullName>
    </submittedName>
</protein>
<accession>A0A6J6SH20</accession>